<protein>
    <submittedName>
        <fullName evidence="2">Uncharacterized protein</fullName>
    </submittedName>
</protein>
<feature type="region of interest" description="Disordered" evidence="1">
    <location>
        <begin position="166"/>
        <end position="189"/>
    </location>
</feature>
<feature type="compositionally biased region" description="Low complexity" evidence="1">
    <location>
        <begin position="168"/>
        <end position="177"/>
    </location>
</feature>
<organism evidence="2 3">
    <name type="scientific">Brassica oleracea var. oleracea</name>
    <dbReference type="NCBI Taxonomy" id="109376"/>
    <lineage>
        <taxon>Eukaryota</taxon>
        <taxon>Viridiplantae</taxon>
        <taxon>Streptophyta</taxon>
        <taxon>Embryophyta</taxon>
        <taxon>Tracheophyta</taxon>
        <taxon>Spermatophyta</taxon>
        <taxon>Magnoliopsida</taxon>
        <taxon>eudicotyledons</taxon>
        <taxon>Gunneridae</taxon>
        <taxon>Pentapetalae</taxon>
        <taxon>rosids</taxon>
        <taxon>malvids</taxon>
        <taxon>Brassicales</taxon>
        <taxon>Brassicaceae</taxon>
        <taxon>Brassiceae</taxon>
        <taxon>Brassica</taxon>
    </lineage>
</organism>
<dbReference type="PANTHER" id="PTHR35110:SF1">
    <property type="entry name" value="EXPRESSED PROTEIN"/>
    <property type="match status" value="1"/>
</dbReference>
<dbReference type="Proteomes" id="UP000032141">
    <property type="component" value="Chromosome C6"/>
</dbReference>
<dbReference type="Gramene" id="Bo6g118220.1">
    <property type="protein sequence ID" value="Bo6g118220.1"/>
    <property type="gene ID" value="Bo6g118220"/>
</dbReference>
<dbReference type="PANTHER" id="PTHR35110">
    <property type="entry name" value="EXPRESSED PROTEIN"/>
    <property type="match status" value="1"/>
</dbReference>
<dbReference type="STRING" id="109376.A0A0D3D0H7"/>
<feature type="compositionally biased region" description="Basic and acidic residues" evidence="1">
    <location>
        <begin position="8"/>
        <end position="25"/>
    </location>
</feature>
<dbReference type="eggNOG" id="ENOG502S14B">
    <property type="taxonomic scope" value="Eukaryota"/>
</dbReference>
<evidence type="ECO:0000256" key="1">
    <source>
        <dbReference type="SAM" id="MobiDB-lite"/>
    </source>
</evidence>
<sequence>FENYQNNAREKRPNSVIERKARERDGEEEEGRMWFTGGGGGGLRKLCRASATVFENEMSCNSLLVRYMSRERAVNVRKINPKVSIQEAHIISSSLYEVFKKHGPLSVPNTWLRAQEAGVSGLNSKTHMKLMLKWMRGRKMLKLICNQVGSSKKFFHTVLPDDDIQQETPLAATPAATENKKQTSKRRSK</sequence>
<keyword evidence="3" id="KW-1185">Reference proteome</keyword>
<dbReference type="AlphaFoldDB" id="A0A0D3D0H7"/>
<dbReference type="OMA" id="STWNHAK"/>
<evidence type="ECO:0000313" key="3">
    <source>
        <dbReference type="Proteomes" id="UP000032141"/>
    </source>
</evidence>
<reference evidence="2" key="2">
    <citation type="submission" date="2015-03" db="UniProtKB">
        <authorList>
            <consortium name="EnsemblPlants"/>
        </authorList>
    </citation>
    <scope>IDENTIFICATION</scope>
</reference>
<reference evidence="2 3" key="1">
    <citation type="journal article" date="2014" name="Genome Biol.">
        <title>Transcriptome and methylome profiling reveals relics of genome dominance in the mesopolyploid Brassica oleracea.</title>
        <authorList>
            <person name="Parkin I.A."/>
            <person name="Koh C."/>
            <person name="Tang H."/>
            <person name="Robinson S.J."/>
            <person name="Kagale S."/>
            <person name="Clarke W.E."/>
            <person name="Town C.D."/>
            <person name="Nixon J."/>
            <person name="Krishnakumar V."/>
            <person name="Bidwell S.L."/>
            <person name="Denoeud F."/>
            <person name="Belcram H."/>
            <person name="Links M.G."/>
            <person name="Just J."/>
            <person name="Clarke C."/>
            <person name="Bender T."/>
            <person name="Huebert T."/>
            <person name="Mason A.S."/>
            <person name="Pires J.C."/>
            <person name="Barker G."/>
            <person name="Moore J."/>
            <person name="Walley P.G."/>
            <person name="Manoli S."/>
            <person name="Batley J."/>
            <person name="Edwards D."/>
            <person name="Nelson M.N."/>
            <person name="Wang X."/>
            <person name="Paterson A.H."/>
            <person name="King G."/>
            <person name="Bancroft I."/>
            <person name="Chalhoub B."/>
            <person name="Sharpe A.G."/>
        </authorList>
    </citation>
    <scope>NUCLEOTIDE SEQUENCE</scope>
    <source>
        <strain evidence="2 3">cv. TO1000</strain>
    </source>
</reference>
<dbReference type="EnsemblPlants" id="Bo6g118220.1">
    <property type="protein sequence ID" value="Bo6g118220.1"/>
    <property type="gene ID" value="Bo6g118220"/>
</dbReference>
<dbReference type="HOGENOM" id="CLU_118796_1_0_1"/>
<evidence type="ECO:0000313" key="2">
    <source>
        <dbReference type="EnsemblPlants" id="Bo6g118220.1"/>
    </source>
</evidence>
<accession>A0A0D3D0H7</accession>
<feature type="region of interest" description="Disordered" evidence="1">
    <location>
        <begin position="1"/>
        <end position="34"/>
    </location>
</feature>
<name>A0A0D3D0H7_BRAOL</name>
<proteinExistence type="predicted"/>